<proteinExistence type="predicted"/>
<reference evidence="1 2" key="1">
    <citation type="journal article" date="2016" name="DNA Res.">
        <title>Genome sequence of Aspergillus luchuensis NBRC 4314.</title>
        <authorList>
            <person name="Yamada O."/>
            <person name="Machida M."/>
            <person name="Hosoyama A."/>
            <person name="Goto M."/>
            <person name="Takahashi T."/>
            <person name="Futagami T."/>
            <person name="Yamagata Y."/>
            <person name="Takeuchi M."/>
            <person name="Kobayashi T."/>
            <person name="Koike H."/>
            <person name="Abe K."/>
            <person name="Asai K."/>
            <person name="Arita M."/>
            <person name="Fujita N."/>
            <person name="Fukuda K."/>
            <person name="Higa K."/>
            <person name="Horikawa H."/>
            <person name="Ishikawa T."/>
            <person name="Jinno K."/>
            <person name="Kato Y."/>
            <person name="Kirimura K."/>
            <person name="Mizutani O."/>
            <person name="Nakasone K."/>
            <person name="Sano M."/>
            <person name="Shiraishi Y."/>
            <person name="Tsukahara M."/>
            <person name="Gomi K."/>
        </authorList>
    </citation>
    <scope>NUCLEOTIDE SEQUENCE [LARGE SCALE GENOMIC DNA]</scope>
    <source>
        <strain evidence="1 2">RIB 2604</strain>
    </source>
</reference>
<dbReference type="AlphaFoldDB" id="A0A146F9U0"/>
<accession>A0A146F9U0</accession>
<protein>
    <submittedName>
        <fullName evidence="1">Penicillin-binding protein</fullName>
    </submittedName>
</protein>
<gene>
    <name evidence="1" type="ORF">RIB2604_01601030</name>
</gene>
<dbReference type="EMBL" id="BCWF01000016">
    <property type="protein sequence ID" value="GAT22688.1"/>
    <property type="molecule type" value="Genomic_DNA"/>
</dbReference>
<name>A0A146F9U0_ASPKA</name>
<comment type="caution">
    <text evidence="1">The sequence shown here is derived from an EMBL/GenBank/DDBJ whole genome shotgun (WGS) entry which is preliminary data.</text>
</comment>
<evidence type="ECO:0000313" key="1">
    <source>
        <dbReference type="EMBL" id="GAT22688.1"/>
    </source>
</evidence>
<sequence>MDEDDVLDLGCEVLPWVSTQLILIGKQTRDNAYGTLGCELFVLSQQIPAISQTALVRQRLLKIFEIIDKACSTSRNVADRFRALGRIEDYKKSTSNIGQTVIRETQESLTHFVRHSPEYNALLRLISDGFTVDETEPLYTEEYQDDSDIGYSGYLNQILYTQLQTYAECGCPTVHLESTRLRLSTDNQIGDDDVSFELAFKAKLFPPTSTSSFVPWKASIVKVSR</sequence>
<organism evidence="1 2">
    <name type="scientific">Aspergillus kawachii</name>
    <name type="common">White koji mold</name>
    <name type="synonym">Aspergillus awamori var. kawachi</name>
    <dbReference type="NCBI Taxonomy" id="1069201"/>
    <lineage>
        <taxon>Eukaryota</taxon>
        <taxon>Fungi</taxon>
        <taxon>Dikarya</taxon>
        <taxon>Ascomycota</taxon>
        <taxon>Pezizomycotina</taxon>
        <taxon>Eurotiomycetes</taxon>
        <taxon>Eurotiomycetidae</taxon>
        <taxon>Eurotiales</taxon>
        <taxon>Aspergillaceae</taxon>
        <taxon>Aspergillus</taxon>
        <taxon>Aspergillus subgen. Circumdati</taxon>
    </lineage>
</organism>
<evidence type="ECO:0000313" key="2">
    <source>
        <dbReference type="Proteomes" id="UP000075230"/>
    </source>
</evidence>
<dbReference type="VEuPathDB" id="FungiDB:ASPFODRAFT_199354"/>
<reference evidence="2" key="2">
    <citation type="submission" date="2016-02" db="EMBL/GenBank/DDBJ databases">
        <title>Genome sequencing of Aspergillus luchuensis NBRC 4314.</title>
        <authorList>
            <person name="Yamada O."/>
        </authorList>
    </citation>
    <scope>NUCLEOTIDE SEQUENCE [LARGE SCALE GENOMIC DNA]</scope>
    <source>
        <strain evidence="2">RIB 2604</strain>
    </source>
</reference>
<dbReference type="Proteomes" id="UP000075230">
    <property type="component" value="Unassembled WGS sequence"/>
</dbReference>